<keyword evidence="1" id="KW-1133">Transmembrane helix</keyword>
<name>A0A3D8ILG1_9HELI</name>
<feature type="transmembrane region" description="Helical" evidence="1">
    <location>
        <begin position="21"/>
        <end position="41"/>
    </location>
</feature>
<evidence type="ECO:0000313" key="2">
    <source>
        <dbReference type="EMBL" id="RDU65953.1"/>
    </source>
</evidence>
<dbReference type="Proteomes" id="UP000256514">
    <property type="component" value="Unassembled WGS sequence"/>
</dbReference>
<dbReference type="AlphaFoldDB" id="A0A3D8ILG1"/>
<keyword evidence="1" id="KW-0472">Membrane</keyword>
<organism evidence="2 3">
    <name type="scientific">Helicobacter equorum</name>
    <dbReference type="NCBI Taxonomy" id="361872"/>
    <lineage>
        <taxon>Bacteria</taxon>
        <taxon>Pseudomonadati</taxon>
        <taxon>Campylobacterota</taxon>
        <taxon>Epsilonproteobacteria</taxon>
        <taxon>Campylobacterales</taxon>
        <taxon>Helicobacteraceae</taxon>
        <taxon>Helicobacter</taxon>
    </lineage>
</organism>
<accession>A0A3D8ILG1</accession>
<keyword evidence="1" id="KW-0812">Transmembrane</keyword>
<evidence type="ECO:0000256" key="1">
    <source>
        <dbReference type="SAM" id="Phobius"/>
    </source>
</evidence>
<reference evidence="2 3" key="1">
    <citation type="submission" date="2018-04" db="EMBL/GenBank/DDBJ databases">
        <title>Novel Campyloabacter and Helicobacter Species and Strains.</title>
        <authorList>
            <person name="Mannion A.J."/>
            <person name="Shen Z."/>
            <person name="Fox J.G."/>
        </authorList>
    </citation>
    <scope>NUCLEOTIDE SEQUENCE [LARGE SCALE GENOMIC DNA]</scope>
    <source>
        <strain evidence="2 3">MIT 12-6600</strain>
    </source>
</reference>
<gene>
    <name evidence="2" type="ORF">CQA54_08210</name>
</gene>
<evidence type="ECO:0000313" key="3">
    <source>
        <dbReference type="Proteomes" id="UP000256514"/>
    </source>
</evidence>
<proteinExistence type="predicted"/>
<dbReference type="EMBL" id="NXLT01000010">
    <property type="protein sequence ID" value="RDU65953.1"/>
    <property type="molecule type" value="Genomic_DNA"/>
</dbReference>
<sequence length="66" mass="7623">MLKSIFVFYRDGFKNMKLGKTLWLVIIIKLIIIFAFLKIFVYGESLSDLGSTEAKSTFVLENLTTR</sequence>
<keyword evidence="3" id="KW-1185">Reference proteome</keyword>
<protein>
    <submittedName>
        <fullName evidence="2">DUF4492 domain-containing protein</fullName>
    </submittedName>
</protein>
<dbReference type="InterPro" id="IPR027853">
    <property type="entry name" value="DUF4492"/>
</dbReference>
<comment type="caution">
    <text evidence="2">The sequence shown here is derived from an EMBL/GenBank/DDBJ whole genome shotgun (WGS) entry which is preliminary data.</text>
</comment>
<dbReference type="Pfam" id="PF14899">
    <property type="entry name" value="DUF4492"/>
    <property type="match status" value="1"/>
</dbReference>